<reference evidence="15 16" key="1">
    <citation type="submission" date="2019-11" db="EMBL/GenBank/DDBJ databases">
        <title>Whole genome sequence of Oryza granulata.</title>
        <authorList>
            <person name="Li W."/>
        </authorList>
    </citation>
    <scope>NUCLEOTIDE SEQUENCE [LARGE SCALE GENOMIC DNA]</scope>
    <source>
        <strain evidence="16">cv. Menghai</strain>
        <tissue evidence="15">Leaf</tissue>
    </source>
</reference>
<dbReference type="GO" id="GO:0006355">
    <property type="term" value="P:regulation of DNA-templated transcription"/>
    <property type="evidence" value="ECO:0007669"/>
    <property type="project" value="InterPro"/>
</dbReference>
<evidence type="ECO:0000256" key="13">
    <source>
        <dbReference type="SAM" id="MobiDB-lite"/>
    </source>
</evidence>
<organism evidence="15 16">
    <name type="scientific">Oryza meyeriana var. granulata</name>
    <dbReference type="NCBI Taxonomy" id="110450"/>
    <lineage>
        <taxon>Eukaryota</taxon>
        <taxon>Viridiplantae</taxon>
        <taxon>Streptophyta</taxon>
        <taxon>Embryophyta</taxon>
        <taxon>Tracheophyta</taxon>
        <taxon>Spermatophyta</taxon>
        <taxon>Magnoliopsida</taxon>
        <taxon>Liliopsida</taxon>
        <taxon>Poales</taxon>
        <taxon>Poaceae</taxon>
        <taxon>BOP clade</taxon>
        <taxon>Oryzoideae</taxon>
        <taxon>Oryzeae</taxon>
        <taxon>Oryzinae</taxon>
        <taxon>Oryza</taxon>
        <taxon>Oryza meyeriana</taxon>
    </lineage>
</organism>
<evidence type="ECO:0000259" key="14">
    <source>
        <dbReference type="PROSITE" id="PS50114"/>
    </source>
</evidence>
<evidence type="ECO:0000256" key="4">
    <source>
        <dbReference type="ARBA" id="ARBA00022771"/>
    </source>
</evidence>
<dbReference type="AlphaFoldDB" id="A0A6G1DF75"/>
<accession>A0A6G1DF75</accession>
<feature type="region of interest" description="Disordered" evidence="13">
    <location>
        <begin position="74"/>
        <end position="115"/>
    </location>
</feature>
<dbReference type="InterPro" id="IPR000679">
    <property type="entry name" value="Znf_GATA"/>
</dbReference>
<keyword evidence="10" id="KW-0539">Nucleus</keyword>
<dbReference type="OrthoDB" id="515401at2759"/>
<keyword evidence="7" id="KW-0238">DNA-binding</keyword>
<dbReference type="SMART" id="SM00401">
    <property type="entry name" value="ZnF_GATA"/>
    <property type="match status" value="1"/>
</dbReference>
<evidence type="ECO:0000256" key="10">
    <source>
        <dbReference type="ARBA" id="ARBA00023242"/>
    </source>
</evidence>
<dbReference type="Gene3D" id="3.30.50.10">
    <property type="entry name" value="Erythroid Transcription Factor GATA-1, subunit A"/>
    <property type="match status" value="1"/>
</dbReference>
<comment type="function">
    <text evidence="11">Transcriptional activator that specifically binds 5'-GATA-3' or 5'-GAT-3' motifs within gene promoters. May be involved in the regulation of some light-responsive genes.</text>
</comment>
<dbReference type="InterPro" id="IPR013088">
    <property type="entry name" value="Znf_NHR/GATA"/>
</dbReference>
<dbReference type="PROSITE" id="PS00344">
    <property type="entry name" value="GATA_ZN_FINGER_1"/>
    <property type="match status" value="1"/>
</dbReference>
<evidence type="ECO:0000256" key="11">
    <source>
        <dbReference type="ARBA" id="ARBA00055020"/>
    </source>
</evidence>
<proteinExistence type="inferred from homology"/>
<dbReference type="GO" id="GO:0030154">
    <property type="term" value="P:cell differentiation"/>
    <property type="evidence" value="ECO:0007669"/>
    <property type="project" value="TreeGrafter"/>
</dbReference>
<evidence type="ECO:0000256" key="2">
    <source>
        <dbReference type="ARBA" id="ARBA00005694"/>
    </source>
</evidence>
<evidence type="ECO:0000256" key="1">
    <source>
        <dbReference type="ARBA" id="ARBA00004123"/>
    </source>
</evidence>
<dbReference type="GO" id="GO:0043565">
    <property type="term" value="F:sequence-specific DNA binding"/>
    <property type="evidence" value="ECO:0007669"/>
    <property type="project" value="InterPro"/>
</dbReference>
<evidence type="ECO:0000256" key="5">
    <source>
        <dbReference type="ARBA" id="ARBA00022833"/>
    </source>
</evidence>
<evidence type="ECO:0000256" key="9">
    <source>
        <dbReference type="ARBA" id="ARBA00023163"/>
    </source>
</evidence>
<dbReference type="Pfam" id="PF00320">
    <property type="entry name" value="GATA"/>
    <property type="match status" value="1"/>
</dbReference>
<evidence type="ECO:0000313" key="16">
    <source>
        <dbReference type="Proteomes" id="UP000479710"/>
    </source>
</evidence>
<dbReference type="GO" id="GO:0005634">
    <property type="term" value="C:nucleus"/>
    <property type="evidence" value="ECO:0007669"/>
    <property type="project" value="UniProtKB-SubCell"/>
</dbReference>
<name>A0A6G1DF75_9ORYZ</name>
<keyword evidence="8" id="KW-0010">Activator</keyword>
<dbReference type="PANTHER" id="PTHR45658">
    <property type="entry name" value="GATA TRANSCRIPTION FACTOR"/>
    <property type="match status" value="1"/>
</dbReference>
<evidence type="ECO:0000256" key="12">
    <source>
        <dbReference type="PROSITE-ProRule" id="PRU00094"/>
    </source>
</evidence>
<dbReference type="Proteomes" id="UP000479710">
    <property type="component" value="Unassembled WGS sequence"/>
</dbReference>
<evidence type="ECO:0000256" key="6">
    <source>
        <dbReference type="ARBA" id="ARBA00023015"/>
    </source>
</evidence>
<dbReference type="SUPFAM" id="SSF57716">
    <property type="entry name" value="Glucocorticoid receptor-like (DNA-binding domain)"/>
    <property type="match status" value="1"/>
</dbReference>
<keyword evidence="4 12" id="KW-0863">Zinc-finger</keyword>
<dbReference type="GO" id="GO:0008270">
    <property type="term" value="F:zinc ion binding"/>
    <property type="evidence" value="ECO:0007669"/>
    <property type="project" value="UniProtKB-KW"/>
</dbReference>
<keyword evidence="6" id="KW-0805">Transcription regulation</keyword>
<dbReference type="PANTHER" id="PTHR45658:SF108">
    <property type="entry name" value="GATA ZINC FINGER FAMILY PROTEIN"/>
    <property type="match status" value="1"/>
</dbReference>
<keyword evidence="3" id="KW-0479">Metal-binding</keyword>
<gene>
    <name evidence="15" type="ORF">E2562_005436</name>
</gene>
<feature type="compositionally biased region" description="Basic and acidic residues" evidence="13">
    <location>
        <begin position="81"/>
        <end position="93"/>
    </location>
</feature>
<dbReference type="EMBL" id="SPHZ02000006">
    <property type="protein sequence ID" value="KAF0911049.1"/>
    <property type="molecule type" value="Genomic_DNA"/>
</dbReference>
<comment type="similarity">
    <text evidence="2">Belongs to the type IV zinc-finger family. Class A subfamily.</text>
</comment>
<dbReference type="FunFam" id="3.30.50.10:FF:000025">
    <property type="entry name" value="GATA transcription factor"/>
    <property type="match status" value="1"/>
</dbReference>
<comment type="caution">
    <text evidence="15">The sequence shown here is derived from an EMBL/GenBank/DDBJ whole genome shotgun (WGS) entry which is preliminary data.</text>
</comment>
<evidence type="ECO:0000256" key="8">
    <source>
        <dbReference type="ARBA" id="ARBA00023159"/>
    </source>
</evidence>
<sequence>MRKPQITSPNRWKLTPYAFLDVPFDGDDIPSDLVDGKGLCCPNDPIDEVMSCLPVLDETFLKALVLDCWPPQPPAAGGDDMDSKSEEHVHEDVGALDSQRALDAGDNKAGSTPTVDDVPWFPISAAARKPRRRPSTVRKRVWSLASPQLAAADNNHDEMCGHCHTTETPQWRAGPDGPSTLCNACGIRYRMNQLLPEYRPSTSPGFGRDEYSNRHRKVLELGEKKQEPNAGEVLGLCATVHTSS</sequence>
<evidence type="ECO:0000256" key="3">
    <source>
        <dbReference type="ARBA" id="ARBA00022723"/>
    </source>
</evidence>
<evidence type="ECO:0000313" key="15">
    <source>
        <dbReference type="EMBL" id="KAF0911049.1"/>
    </source>
</evidence>
<dbReference type="CDD" id="cd00202">
    <property type="entry name" value="ZnF_GATA"/>
    <property type="match status" value="1"/>
</dbReference>
<keyword evidence="9" id="KW-0804">Transcription</keyword>
<protein>
    <recommendedName>
        <fullName evidence="14">GATA-type domain-containing protein</fullName>
    </recommendedName>
</protein>
<dbReference type="PROSITE" id="PS50114">
    <property type="entry name" value="GATA_ZN_FINGER_2"/>
    <property type="match status" value="1"/>
</dbReference>
<dbReference type="InterPro" id="IPR051140">
    <property type="entry name" value="GATA_TF"/>
</dbReference>
<keyword evidence="5" id="KW-0862">Zinc</keyword>
<comment type="subcellular location">
    <subcellularLocation>
        <location evidence="1">Nucleus</location>
    </subcellularLocation>
</comment>
<keyword evidence="16" id="KW-1185">Reference proteome</keyword>
<evidence type="ECO:0000256" key="7">
    <source>
        <dbReference type="ARBA" id="ARBA00023125"/>
    </source>
</evidence>
<feature type="domain" description="GATA-type" evidence="14">
    <location>
        <begin position="154"/>
        <end position="192"/>
    </location>
</feature>